<reference evidence="1" key="1">
    <citation type="submission" date="2023-07" db="EMBL/GenBank/DDBJ databases">
        <title>Sorghum-associated microbial communities from plants grown in Nebraska, USA.</title>
        <authorList>
            <person name="Schachtman D."/>
        </authorList>
    </citation>
    <scope>NUCLEOTIDE SEQUENCE</scope>
    <source>
        <strain evidence="1">2697</strain>
    </source>
</reference>
<sequence length="479" mass="53499">MKFSYKKWLMLVLPAFVFIGCKKELNVFPTDRQVDGNVIIDVKSAATVLNGVYYRFANSSTDNNGIPSLKWMWVSEVIPSELSGLLVNSNRDGLGDFTVDRTSYATADKWAYGYNLVNAANGFLKNLEPATTIADDVKKQLQAEGRFLRAFGNADLLFHYGQYRDINSKYGIILRNEFVNSDNIDLPRSGVKETYDAILADLDAAIAGLPPLNTKLSYANVWVAKLLKARVLINRGIGTDYATVISLTNDIINNSKSQFELEGLTKDIFWVKGFQSKEVMMTVQPFPNDTYKYMQYQYYTQYVGTPKLAKMMENDPRLAWTFKPVTKRGATVNMFTKYYSGNVTTISPTSLSVNAYPFRLTEAYLLQAEAIALSGADLTLAKDRLKEVMGHAGITDFTTVNTTTNAAAFQVLVVKETMKNFVGENGLDWLALRRLPLLTIQQAEFRPELKSATSLILPVPSTELNANTKAEQNPGYSTN</sequence>
<evidence type="ECO:0000313" key="2">
    <source>
        <dbReference type="Proteomes" id="UP001246858"/>
    </source>
</evidence>
<accession>A0ACC6KZH0</accession>
<evidence type="ECO:0000313" key="1">
    <source>
        <dbReference type="EMBL" id="MDR6784662.1"/>
    </source>
</evidence>
<gene>
    <name evidence="1" type="ORF">J2X78_003236</name>
</gene>
<dbReference type="Proteomes" id="UP001246858">
    <property type="component" value="Unassembled WGS sequence"/>
</dbReference>
<dbReference type="EMBL" id="JAVDTF010000003">
    <property type="protein sequence ID" value="MDR6784662.1"/>
    <property type="molecule type" value="Genomic_DNA"/>
</dbReference>
<proteinExistence type="predicted"/>
<name>A0ACC6KZH0_9SPHI</name>
<protein>
    <submittedName>
        <fullName evidence="1">Uncharacterized protein</fullName>
    </submittedName>
</protein>
<keyword evidence="2" id="KW-1185">Reference proteome</keyword>
<comment type="caution">
    <text evidence="1">The sequence shown here is derived from an EMBL/GenBank/DDBJ whole genome shotgun (WGS) entry which is preliminary data.</text>
</comment>
<organism evidence="1 2">
    <name type="scientific">Pedobacter africanus</name>
    <dbReference type="NCBI Taxonomy" id="151894"/>
    <lineage>
        <taxon>Bacteria</taxon>
        <taxon>Pseudomonadati</taxon>
        <taxon>Bacteroidota</taxon>
        <taxon>Sphingobacteriia</taxon>
        <taxon>Sphingobacteriales</taxon>
        <taxon>Sphingobacteriaceae</taxon>
        <taxon>Pedobacter</taxon>
    </lineage>
</organism>